<dbReference type="AlphaFoldDB" id="A0A4Q0I6X6"/>
<proteinExistence type="predicted"/>
<dbReference type="Proteomes" id="UP000289166">
    <property type="component" value="Unassembled WGS sequence"/>
</dbReference>
<evidence type="ECO:0000256" key="1">
    <source>
        <dbReference type="SAM" id="Phobius"/>
    </source>
</evidence>
<protein>
    <submittedName>
        <fullName evidence="2">FeoB-associated Cys-rich membrane protein</fullName>
    </submittedName>
</protein>
<organism evidence="2 3">
    <name type="scientific">Acetivibrio mesophilus</name>
    <dbReference type="NCBI Taxonomy" id="2487273"/>
    <lineage>
        <taxon>Bacteria</taxon>
        <taxon>Bacillati</taxon>
        <taxon>Bacillota</taxon>
        <taxon>Clostridia</taxon>
        <taxon>Eubacteriales</taxon>
        <taxon>Oscillospiraceae</taxon>
        <taxon>Acetivibrio</taxon>
    </lineage>
</organism>
<dbReference type="OrthoDB" id="9954057at2"/>
<keyword evidence="3" id="KW-1185">Reference proteome</keyword>
<name>A0A4Q0I6X6_9FIRM</name>
<evidence type="ECO:0000313" key="3">
    <source>
        <dbReference type="Proteomes" id="UP000289166"/>
    </source>
</evidence>
<reference evidence="3" key="1">
    <citation type="submission" date="2018-11" db="EMBL/GenBank/DDBJ databases">
        <title>Genome sequencing of a novel mesophilic and cellulolytic organism within the genus Hungateiclostridium.</title>
        <authorList>
            <person name="Rettenmaier R."/>
            <person name="Liebl W."/>
            <person name="Zverlov V."/>
        </authorList>
    </citation>
    <scope>NUCLEOTIDE SEQUENCE [LARGE SCALE GENOMIC DNA]</scope>
    <source>
        <strain evidence="3">N2K1</strain>
    </source>
</reference>
<dbReference type="EMBL" id="RLII01000002">
    <property type="protein sequence ID" value="RXE60153.1"/>
    <property type="molecule type" value="Genomic_DNA"/>
</dbReference>
<gene>
    <name evidence="2" type="ORF">EFD62_02675</name>
</gene>
<dbReference type="Pfam" id="PF12669">
    <property type="entry name" value="FeoB_associated"/>
    <property type="match status" value="1"/>
</dbReference>
<sequence length="54" mass="5794">MIRVIIENLATIIISAILICLGVLAVIKIYKDKKKGSCSCGCSGCPQSQNCHKD</sequence>
<keyword evidence="1" id="KW-1133">Transmembrane helix</keyword>
<dbReference type="RefSeq" id="WP_083225111.1">
    <property type="nucleotide sequence ID" value="NZ_RLII01000002.1"/>
</dbReference>
<keyword evidence="1" id="KW-0472">Membrane</keyword>
<evidence type="ECO:0000313" key="2">
    <source>
        <dbReference type="EMBL" id="RXE60153.1"/>
    </source>
</evidence>
<keyword evidence="1" id="KW-0812">Transmembrane</keyword>
<feature type="transmembrane region" description="Helical" evidence="1">
    <location>
        <begin position="6"/>
        <end position="27"/>
    </location>
</feature>
<comment type="caution">
    <text evidence="2">The sequence shown here is derived from an EMBL/GenBank/DDBJ whole genome shotgun (WGS) entry which is preliminary data.</text>
</comment>
<accession>A0A4Q0I6X6</accession>